<accession>A0A7S3BX33</accession>
<dbReference type="EMBL" id="HBHY01016779">
    <property type="protein sequence ID" value="CAE0146464.1"/>
    <property type="molecule type" value="Transcribed_RNA"/>
</dbReference>
<dbReference type="AlphaFoldDB" id="A0A7S3BX33"/>
<proteinExistence type="predicted"/>
<reference evidence="1" key="1">
    <citation type="submission" date="2021-01" db="EMBL/GenBank/DDBJ databases">
        <authorList>
            <person name="Corre E."/>
            <person name="Pelletier E."/>
            <person name="Niang G."/>
            <person name="Scheremetjew M."/>
            <person name="Finn R."/>
            <person name="Kale V."/>
            <person name="Holt S."/>
            <person name="Cochrane G."/>
            <person name="Meng A."/>
            <person name="Brown T."/>
            <person name="Cohen L."/>
        </authorList>
    </citation>
    <scope>NUCLEOTIDE SEQUENCE</scope>
    <source>
        <strain evidence="1">RCC927</strain>
    </source>
</reference>
<organism evidence="1">
    <name type="scientific">Prasinoderma singulare</name>
    <dbReference type="NCBI Taxonomy" id="676789"/>
    <lineage>
        <taxon>Eukaryota</taxon>
        <taxon>Viridiplantae</taxon>
        <taxon>Prasinodermophyta</taxon>
        <taxon>Prasinodermophyceae</taxon>
        <taxon>Prasinodermales</taxon>
        <taxon>Prasinodermaceae</taxon>
        <taxon>Prasinoderma</taxon>
    </lineage>
</organism>
<name>A0A7S3BX33_9VIRI</name>
<gene>
    <name evidence="1" type="ORF">PSIN1315_LOCUS10872</name>
</gene>
<protein>
    <submittedName>
        <fullName evidence="1">Uncharacterized protein</fullName>
    </submittedName>
</protein>
<evidence type="ECO:0000313" key="1">
    <source>
        <dbReference type="EMBL" id="CAE0146464.1"/>
    </source>
</evidence>
<sequence length="144" mass="15292">MRASRATRLYPLKRRATCASVPPRRAPCRRVVGTAREAAEACEATAVRCEALRFAPARFAAMAATVLLVGIAPDAVAASEGASSGECFTDLPNIGGGICYSREETLSYAGQFAAQFLLWGTAIKVVQRNADKKAGADKKGTRQR</sequence>